<keyword evidence="4" id="KW-1185">Reference proteome</keyword>
<dbReference type="InterPro" id="IPR017582">
    <property type="entry name" value="SelU"/>
</dbReference>
<dbReference type="NCBIfam" id="TIGR03167">
    <property type="entry name" value="tRNA_sel_U_synt"/>
    <property type="match status" value="1"/>
</dbReference>
<dbReference type="InterPro" id="IPR001307">
    <property type="entry name" value="Thiosulphate_STrfase_CS"/>
</dbReference>
<dbReference type="GO" id="GO:0043828">
    <property type="term" value="F:tRNA 2-selenouridine synthase activity"/>
    <property type="evidence" value="ECO:0007669"/>
    <property type="project" value="InterPro"/>
</dbReference>
<dbReference type="InterPro" id="IPR036873">
    <property type="entry name" value="Rhodanese-like_dom_sf"/>
</dbReference>
<protein>
    <submittedName>
        <fullName evidence="3">tRNA 2-selenouridine synthase</fullName>
    </submittedName>
</protein>
<dbReference type="NCBIfam" id="NF008750">
    <property type="entry name" value="PRK11784.1-2"/>
    <property type="match status" value="1"/>
</dbReference>
<dbReference type="GO" id="GO:0002098">
    <property type="term" value="P:tRNA wobble uridine modification"/>
    <property type="evidence" value="ECO:0007669"/>
    <property type="project" value="InterPro"/>
</dbReference>
<evidence type="ECO:0000313" key="3">
    <source>
        <dbReference type="EMBL" id="SDK58129.1"/>
    </source>
</evidence>
<dbReference type="SMART" id="SM00450">
    <property type="entry name" value="RHOD"/>
    <property type="match status" value="1"/>
</dbReference>
<name>A0A1G9D2L3_9RHOB</name>
<dbReference type="PROSITE" id="PS00380">
    <property type="entry name" value="RHODANESE_1"/>
    <property type="match status" value="1"/>
</dbReference>
<dbReference type="InterPro" id="IPR058840">
    <property type="entry name" value="AAA_SelU"/>
</dbReference>
<dbReference type="PANTHER" id="PTHR30401">
    <property type="entry name" value="TRNA 2-SELENOURIDINE SYNTHASE"/>
    <property type="match status" value="1"/>
</dbReference>
<organism evidence="3 4">
    <name type="scientific">Aliiruegeria lutimaris</name>
    <dbReference type="NCBI Taxonomy" id="571298"/>
    <lineage>
        <taxon>Bacteria</taxon>
        <taxon>Pseudomonadati</taxon>
        <taxon>Pseudomonadota</taxon>
        <taxon>Alphaproteobacteria</taxon>
        <taxon>Rhodobacterales</taxon>
        <taxon>Roseobacteraceae</taxon>
        <taxon>Aliiruegeria</taxon>
    </lineage>
</organism>
<dbReference type="Gene3D" id="3.40.250.10">
    <property type="entry name" value="Rhodanese-like domain"/>
    <property type="match status" value="1"/>
</dbReference>
<accession>A0A1G9D2L3</accession>
<sequence>MAYELPDLSAPLELPFDDVIDVRSPDEFAEDHLPGAISLPVLDNEERAIVGTIYKQESPFKARKVGAALVAQNAARHLQGPLADKDGAWQPLVYCWRGGQRSNSLASIFKQVGWRADVLTGGYQTYRRAVVAQLYDHELPHRFVLIDGDTGTAKTEILHLVAARGGQVLDLEGLANHRGSVLGPRPGGQPSQKMLESRLVAALARLDPARPVLVEAESSKVGDLLVPPAVWQAMQAAPRIRMQASVEDRAKYLARAYADISADRDELKDILSLLVRLQGHERVNSWKEMVDEGQFEALALDLVTLHYDSRYAKSRSVAGEPAVRMDIALSTDGLASAADRVLEAVERLRGAGSQNGQEGRTLN</sequence>
<dbReference type="Pfam" id="PF26341">
    <property type="entry name" value="AAA_SelU"/>
    <property type="match status" value="1"/>
</dbReference>
<dbReference type="RefSeq" id="WP_093160232.1">
    <property type="nucleotide sequence ID" value="NZ_FNEK01000045.1"/>
</dbReference>
<feature type="domain" description="Rhodanese" evidence="2">
    <location>
        <begin position="19"/>
        <end position="131"/>
    </location>
</feature>
<dbReference type="NCBIfam" id="NF008752">
    <property type="entry name" value="PRK11784.1-4"/>
    <property type="match status" value="1"/>
</dbReference>
<dbReference type="SUPFAM" id="SSF52821">
    <property type="entry name" value="Rhodanese/Cell cycle control phosphatase"/>
    <property type="match status" value="1"/>
</dbReference>
<keyword evidence="1" id="KW-0711">Selenium</keyword>
<evidence type="ECO:0000313" key="4">
    <source>
        <dbReference type="Proteomes" id="UP000199382"/>
    </source>
</evidence>
<dbReference type="AlphaFoldDB" id="A0A1G9D2L3"/>
<proteinExistence type="predicted"/>
<dbReference type="InterPro" id="IPR001763">
    <property type="entry name" value="Rhodanese-like_dom"/>
</dbReference>
<evidence type="ECO:0000256" key="1">
    <source>
        <dbReference type="ARBA" id="ARBA00023266"/>
    </source>
</evidence>
<dbReference type="EMBL" id="FNEK01000045">
    <property type="protein sequence ID" value="SDK58129.1"/>
    <property type="molecule type" value="Genomic_DNA"/>
</dbReference>
<reference evidence="3 4" key="1">
    <citation type="submission" date="2016-10" db="EMBL/GenBank/DDBJ databases">
        <authorList>
            <person name="de Groot N.N."/>
        </authorList>
    </citation>
    <scope>NUCLEOTIDE SEQUENCE [LARGE SCALE GENOMIC DNA]</scope>
    <source>
        <strain evidence="3 4">DSM 25294</strain>
    </source>
</reference>
<dbReference type="Pfam" id="PF00581">
    <property type="entry name" value="Rhodanese"/>
    <property type="match status" value="1"/>
</dbReference>
<dbReference type="GO" id="GO:0004792">
    <property type="term" value="F:thiosulfate-cyanide sulfurtransferase activity"/>
    <property type="evidence" value="ECO:0007669"/>
    <property type="project" value="InterPro"/>
</dbReference>
<gene>
    <name evidence="3" type="ORF">SAMN04488026_104534</name>
</gene>
<dbReference type="PROSITE" id="PS50206">
    <property type="entry name" value="RHODANESE_3"/>
    <property type="match status" value="1"/>
</dbReference>
<dbReference type="OrthoDB" id="9808735at2"/>
<dbReference type="PANTHER" id="PTHR30401:SF0">
    <property type="entry name" value="TRNA 2-SELENOURIDINE SYNTHASE"/>
    <property type="match status" value="1"/>
</dbReference>
<evidence type="ECO:0000259" key="2">
    <source>
        <dbReference type="PROSITE" id="PS50206"/>
    </source>
</evidence>
<dbReference type="Proteomes" id="UP000199382">
    <property type="component" value="Unassembled WGS sequence"/>
</dbReference>
<dbReference type="STRING" id="571298.SAMN04488026_104534"/>